<evidence type="ECO:0000313" key="2">
    <source>
        <dbReference type="Proteomes" id="UP001632037"/>
    </source>
</evidence>
<dbReference type="InterPro" id="IPR036691">
    <property type="entry name" value="Endo/exonu/phosph_ase_sf"/>
</dbReference>
<dbReference type="EMBL" id="JBIMZQ010000033">
    <property type="protein sequence ID" value="KAL3662127.1"/>
    <property type="molecule type" value="Genomic_DNA"/>
</dbReference>
<dbReference type="Gene3D" id="3.60.10.10">
    <property type="entry name" value="Endonuclease/exonuclease/phosphatase"/>
    <property type="match status" value="1"/>
</dbReference>
<protein>
    <submittedName>
        <fullName evidence="1">Uncharacterized protein</fullName>
    </submittedName>
</protein>
<evidence type="ECO:0000313" key="1">
    <source>
        <dbReference type="EMBL" id="KAL3662127.1"/>
    </source>
</evidence>
<reference evidence="1 2" key="1">
    <citation type="submission" date="2024-09" db="EMBL/GenBank/DDBJ databases">
        <title>Genome sequencing and assembly of Phytophthora oleae, isolate VK10A, causative agent of rot of olive drupes.</title>
        <authorList>
            <person name="Conti Taguali S."/>
            <person name="Riolo M."/>
            <person name="La Spada F."/>
            <person name="Cacciola S.O."/>
            <person name="Dionisio G."/>
        </authorList>
    </citation>
    <scope>NUCLEOTIDE SEQUENCE [LARGE SCALE GENOMIC DNA]</scope>
    <source>
        <strain evidence="1 2">VK10A</strain>
    </source>
</reference>
<sequence>MVGMGGDFNCTLDEETDRSFHGRVKAHDSPTLRVLLATCKLSDPVDFTCPARRDPDLLRNHYQQTHSYYYHVEGHGLASSRLDRWYVDPSLGQWVTTVELRDPGVRADNRGVSLNLTPAHDPIRVKRPAKVYPVPEIAARAVKEVTDGLVGEFASFIKSETPSAAKLGSKWDHLKTEISRATKREVRNRRRSCRLSLTQKVRRLKKQRKHILETDLRVPSTVRAITAGKAALEIKDYAGSTPLARVMRALADSQRAKSALRQRRLFANATFWDGKSTGDLFKRVYCKYADNTVGWIDPAPGTVPRDLADKPNIFADA</sequence>
<keyword evidence="2" id="KW-1185">Reference proteome</keyword>
<proteinExistence type="predicted"/>
<dbReference type="AlphaFoldDB" id="A0ABD3F6P8"/>
<gene>
    <name evidence="1" type="ORF">V7S43_012928</name>
</gene>
<name>A0ABD3F6P8_9STRA</name>
<accession>A0ABD3F6P8</accession>
<dbReference type="Proteomes" id="UP001632037">
    <property type="component" value="Unassembled WGS sequence"/>
</dbReference>
<organism evidence="1 2">
    <name type="scientific">Phytophthora oleae</name>
    <dbReference type="NCBI Taxonomy" id="2107226"/>
    <lineage>
        <taxon>Eukaryota</taxon>
        <taxon>Sar</taxon>
        <taxon>Stramenopiles</taxon>
        <taxon>Oomycota</taxon>
        <taxon>Peronosporomycetes</taxon>
        <taxon>Peronosporales</taxon>
        <taxon>Peronosporaceae</taxon>
        <taxon>Phytophthora</taxon>
    </lineage>
</organism>
<comment type="caution">
    <text evidence="1">The sequence shown here is derived from an EMBL/GenBank/DDBJ whole genome shotgun (WGS) entry which is preliminary data.</text>
</comment>